<reference evidence="7 8" key="1">
    <citation type="submission" date="2019-03" db="EMBL/GenBank/DDBJ databases">
        <title>Above-ground endophytic microbial communities from plants in different locations in the United States.</title>
        <authorList>
            <person name="Frank C."/>
        </authorList>
    </citation>
    <scope>NUCLEOTIDE SEQUENCE [LARGE SCALE GENOMIC DNA]</scope>
    <source>
        <strain evidence="7 8">LP_13_YM</strain>
    </source>
</reference>
<evidence type="ECO:0000256" key="3">
    <source>
        <dbReference type="SAM" id="SignalP"/>
    </source>
</evidence>
<dbReference type="InterPro" id="IPR006143">
    <property type="entry name" value="RND_pump_MFP"/>
</dbReference>
<evidence type="ECO:0000259" key="5">
    <source>
        <dbReference type="Pfam" id="PF25973"/>
    </source>
</evidence>
<dbReference type="RefSeq" id="WP_132143902.1">
    <property type="nucleotide sequence ID" value="NZ_SMCS01000004.1"/>
</dbReference>
<feature type="domain" description="CusB-like beta-barrel" evidence="4">
    <location>
        <begin position="211"/>
        <end position="283"/>
    </location>
</feature>
<sequence>MKTPNPRLLVAAIALAIATSLQAAEPASSPLAMDKAAIAAAGIVVDTAGTRTLSERLAAPGEVRADAYSTVLVSPRIDSHVVTRNARLGDIVKAGQPLVTLSSVEVAQTQGALIVADADWRRVAALGEQAVSARRYNEARVARDQAVARLRAYGLSEAQVTQVIRGGSARADGSYALLSPVGGRVTTDDFLVGERVAAGRTLFTVVQENHIWVEARMPPADAARVTTDAAAEVVAHGVTLPAVVLRRGHQTDERTRTVAVRLQVDNRDDQLHPGELVDVRIDAGDARPSLAVPAESIVLLRNQPTVFVVRSEGRFEPVPVTTGETRDGWTVVTQGIAAGDAYVRKGAFALKARLLRSELGDD</sequence>
<accession>A0A4R3YN97</accession>
<dbReference type="InterPro" id="IPR058792">
    <property type="entry name" value="Beta-barrel_RND_2"/>
</dbReference>
<name>A0A4R3YN97_9GAMM</name>
<dbReference type="Gene3D" id="2.40.420.20">
    <property type="match status" value="1"/>
</dbReference>
<gene>
    <name evidence="7" type="ORF">EC912_1043</name>
</gene>
<keyword evidence="8" id="KW-1185">Reference proteome</keyword>
<dbReference type="InterPro" id="IPR058647">
    <property type="entry name" value="BSH_CzcB-like"/>
</dbReference>
<evidence type="ECO:0000313" key="7">
    <source>
        <dbReference type="EMBL" id="TCV93810.1"/>
    </source>
</evidence>
<feature type="domain" description="CzcB-like barrel-sandwich hybrid" evidence="5">
    <location>
        <begin position="70"/>
        <end position="205"/>
    </location>
</feature>
<dbReference type="GO" id="GO:0022857">
    <property type="term" value="F:transmembrane transporter activity"/>
    <property type="evidence" value="ECO:0007669"/>
    <property type="project" value="InterPro"/>
</dbReference>
<dbReference type="EMBL" id="SMCS01000004">
    <property type="protein sequence ID" value="TCV93810.1"/>
    <property type="molecule type" value="Genomic_DNA"/>
</dbReference>
<dbReference type="GO" id="GO:0016020">
    <property type="term" value="C:membrane"/>
    <property type="evidence" value="ECO:0007669"/>
    <property type="project" value="InterPro"/>
</dbReference>
<protein>
    <submittedName>
        <fullName evidence="7">Cobalt-zinc-cadmium efflux system membrane fusion protein</fullName>
    </submittedName>
</protein>
<dbReference type="PANTHER" id="PTHR30097">
    <property type="entry name" value="CATION EFFLUX SYSTEM PROTEIN CUSB"/>
    <property type="match status" value="1"/>
</dbReference>
<dbReference type="SUPFAM" id="SSF111369">
    <property type="entry name" value="HlyD-like secretion proteins"/>
    <property type="match status" value="1"/>
</dbReference>
<comment type="similarity">
    <text evidence="1">Belongs to the membrane fusion protein (MFP) (TC 8.A.1) family.</text>
</comment>
<dbReference type="Gene3D" id="2.40.50.100">
    <property type="match status" value="1"/>
</dbReference>
<dbReference type="PANTHER" id="PTHR30097:SF16">
    <property type="entry name" value="CATION EFFLUX SYSTEM (CZCB-LIKE)"/>
    <property type="match status" value="1"/>
</dbReference>
<dbReference type="NCBIfam" id="TIGR01730">
    <property type="entry name" value="RND_mfp"/>
    <property type="match status" value="1"/>
</dbReference>
<evidence type="ECO:0000259" key="6">
    <source>
        <dbReference type="Pfam" id="PF25975"/>
    </source>
</evidence>
<dbReference type="Gene3D" id="2.40.30.170">
    <property type="match status" value="1"/>
</dbReference>
<feature type="chain" id="PRO_5020680399" evidence="3">
    <location>
        <begin position="24"/>
        <end position="362"/>
    </location>
</feature>
<dbReference type="Pfam" id="PF25954">
    <property type="entry name" value="Beta-barrel_RND_2"/>
    <property type="match status" value="1"/>
</dbReference>
<dbReference type="Proteomes" id="UP000295645">
    <property type="component" value="Unassembled WGS sequence"/>
</dbReference>
<organism evidence="7 8">
    <name type="scientific">Luteibacter rhizovicinus</name>
    <dbReference type="NCBI Taxonomy" id="242606"/>
    <lineage>
        <taxon>Bacteria</taxon>
        <taxon>Pseudomonadati</taxon>
        <taxon>Pseudomonadota</taxon>
        <taxon>Gammaproteobacteria</taxon>
        <taxon>Lysobacterales</taxon>
        <taxon>Rhodanobacteraceae</taxon>
        <taxon>Luteibacter</taxon>
    </lineage>
</organism>
<feature type="signal peptide" evidence="3">
    <location>
        <begin position="1"/>
        <end position="23"/>
    </location>
</feature>
<keyword evidence="3" id="KW-0732">Signal</keyword>
<dbReference type="InterPro" id="IPR051909">
    <property type="entry name" value="MFP_Cation_Efflux"/>
</dbReference>
<dbReference type="Pfam" id="PF25973">
    <property type="entry name" value="BSH_CzcB"/>
    <property type="match status" value="1"/>
</dbReference>
<dbReference type="AlphaFoldDB" id="A0A4R3YN97"/>
<evidence type="ECO:0000313" key="8">
    <source>
        <dbReference type="Proteomes" id="UP000295645"/>
    </source>
</evidence>
<proteinExistence type="inferred from homology"/>
<evidence type="ECO:0000259" key="4">
    <source>
        <dbReference type="Pfam" id="PF25954"/>
    </source>
</evidence>
<comment type="caution">
    <text evidence="7">The sequence shown here is derived from an EMBL/GenBank/DDBJ whole genome shotgun (WGS) entry which is preliminary data.</text>
</comment>
<dbReference type="Gene3D" id="1.10.287.470">
    <property type="entry name" value="Helix hairpin bin"/>
    <property type="match status" value="1"/>
</dbReference>
<evidence type="ECO:0000256" key="1">
    <source>
        <dbReference type="ARBA" id="ARBA00009477"/>
    </source>
</evidence>
<dbReference type="Pfam" id="PF25975">
    <property type="entry name" value="CzcB_C"/>
    <property type="match status" value="1"/>
</dbReference>
<dbReference type="OrthoDB" id="9806939at2"/>
<dbReference type="InterPro" id="IPR058649">
    <property type="entry name" value="CzcB_C"/>
</dbReference>
<keyword evidence="2" id="KW-0813">Transport</keyword>
<feature type="domain" description="CzcB-like C-terminal circularly permuted SH3-like" evidence="6">
    <location>
        <begin position="290"/>
        <end position="351"/>
    </location>
</feature>
<evidence type="ECO:0000256" key="2">
    <source>
        <dbReference type="ARBA" id="ARBA00022448"/>
    </source>
</evidence>